<evidence type="ECO:0000256" key="7">
    <source>
        <dbReference type="ARBA" id="ARBA00023237"/>
    </source>
</evidence>
<accession>A0A917CVT4</accession>
<dbReference type="InterPro" id="IPR003368">
    <property type="entry name" value="POMP_repeat"/>
</dbReference>
<evidence type="ECO:0008006" key="11">
    <source>
        <dbReference type="Google" id="ProtNLM"/>
    </source>
</evidence>
<dbReference type="GO" id="GO:0005576">
    <property type="term" value="C:extracellular region"/>
    <property type="evidence" value="ECO:0007669"/>
    <property type="project" value="UniProtKB-SubCell"/>
</dbReference>
<evidence type="ECO:0000256" key="5">
    <source>
        <dbReference type="ARBA" id="ARBA00022729"/>
    </source>
</evidence>
<feature type="chain" id="PRO_5036788247" description="Outer membrane repeat protein" evidence="8">
    <location>
        <begin position="23"/>
        <end position="576"/>
    </location>
</feature>
<organism evidence="9 10">
    <name type="scientific">Marinicella pacifica</name>
    <dbReference type="NCBI Taxonomy" id="1171543"/>
    <lineage>
        <taxon>Bacteria</taxon>
        <taxon>Pseudomonadati</taxon>
        <taxon>Pseudomonadota</taxon>
        <taxon>Gammaproteobacteria</taxon>
        <taxon>Lysobacterales</taxon>
        <taxon>Marinicellaceae</taxon>
        <taxon>Marinicella</taxon>
    </lineage>
</organism>
<evidence type="ECO:0000256" key="3">
    <source>
        <dbReference type="ARBA" id="ARBA00004613"/>
    </source>
</evidence>
<evidence type="ECO:0000256" key="8">
    <source>
        <dbReference type="SAM" id="SignalP"/>
    </source>
</evidence>
<dbReference type="EMBL" id="BMEO01000012">
    <property type="protein sequence ID" value="GGG00755.1"/>
    <property type="molecule type" value="Genomic_DNA"/>
</dbReference>
<reference evidence="9" key="1">
    <citation type="journal article" date="2014" name="Int. J. Syst. Evol. Microbiol.">
        <title>Complete genome sequence of Corynebacterium casei LMG S-19264T (=DSM 44701T), isolated from a smear-ripened cheese.</title>
        <authorList>
            <consortium name="US DOE Joint Genome Institute (JGI-PGF)"/>
            <person name="Walter F."/>
            <person name="Albersmeier A."/>
            <person name="Kalinowski J."/>
            <person name="Ruckert C."/>
        </authorList>
    </citation>
    <scope>NUCLEOTIDE SEQUENCE</scope>
    <source>
        <strain evidence="9">CGMCC 1.12181</strain>
    </source>
</reference>
<evidence type="ECO:0000256" key="2">
    <source>
        <dbReference type="ARBA" id="ARBA00004442"/>
    </source>
</evidence>
<gene>
    <name evidence="9" type="ORF">GCM10011365_22510</name>
</gene>
<evidence type="ECO:0000313" key="10">
    <source>
        <dbReference type="Proteomes" id="UP000605253"/>
    </source>
</evidence>
<proteinExistence type="predicted"/>
<dbReference type="GO" id="GO:0009279">
    <property type="term" value="C:cell outer membrane"/>
    <property type="evidence" value="ECO:0007669"/>
    <property type="project" value="UniProtKB-SubCell"/>
</dbReference>
<feature type="signal peptide" evidence="8">
    <location>
        <begin position="1"/>
        <end position="22"/>
    </location>
</feature>
<sequence length="576" mass="61408">MKKSLYTLIMVIAGLWQIQSHAFVTVGSDAACDYNNLTDAYNDNDVFVRVTTQGAFSNQFEITKPKWFTGGYLNCTDAANGDRSAEKSKWRSVFNNNVVRINAQQAAKALIVIDGFEIFNGLNNDPEGAGGIQIEGNSQLLLAESVVYDNTGGTGGGIKVSGADAQLLISNSIIRNNQSVSGGGIYCDNQGTVTILGQSAINNNQATYGGGIYADTQCDIQMNSGDSLPPLQAEFGVLRNTAEVGGGALLLGGSQMEIKGSLEHPASIVLNMADTDEVESGGGVYLAGQGTRFEAINGRIESNIGTFFGGGFSVQDQAVFVMRRLPGDCWDNERCSSLSNNILISVDGDTESYGGAGDLFEGGVANISQTRIDGNLGNSVSGFNLDAYAYLRLESNLIINNRHFNDDTATTLIRVSGAPAEGSNVDMFYTTAANNTTSLPLINVRNDSQHTLNVFNNIIDHSTSDILGFFDAGQNNSLMQWDCLFTSESASLTGNMGFISLQDPMFVNKVQSNYRLSPASPAIDACDESAFIGASYPDFVGRDRGFDEPGVANHLGPFDAGAYEANLDLIFQNGFE</sequence>
<protein>
    <recommendedName>
        <fullName evidence="11">Outer membrane repeat protein</fullName>
    </recommendedName>
</protein>
<keyword evidence="4" id="KW-0964">Secreted</keyword>
<keyword evidence="5 8" id="KW-0732">Signal</keyword>
<keyword evidence="6" id="KW-0472">Membrane</keyword>
<name>A0A917CVT4_9GAMM</name>
<evidence type="ECO:0000256" key="1">
    <source>
        <dbReference type="ARBA" id="ARBA00004196"/>
    </source>
</evidence>
<comment type="caution">
    <text evidence="9">The sequence shown here is derived from an EMBL/GenBank/DDBJ whole genome shotgun (WGS) entry which is preliminary data.</text>
</comment>
<keyword evidence="7" id="KW-0998">Cell outer membrane</keyword>
<dbReference type="InterPro" id="IPR011050">
    <property type="entry name" value="Pectin_lyase_fold/virulence"/>
</dbReference>
<evidence type="ECO:0000313" key="9">
    <source>
        <dbReference type="EMBL" id="GGG00755.1"/>
    </source>
</evidence>
<dbReference type="NCBIfam" id="TIGR01376">
    <property type="entry name" value="POMP_repeat"/>
    <property type="match status" value="1"/>
</dbReference>
<dbReference type="RefSeq" id="WP_188365851.1">
    <property type="nucleotide sequence ID" value="NZ_BAABJF010000009.1"/>
</dbReference>
<comment type="subcellular location">
    <subcellularLocation>
        <location evidence="1">Cell envelope</location>
    </subcellularLocation>
    <subcellularLocation>
        <location evidence="2">Cell outer membrane</location>
    </subcellularLocation>
    <subcellularLocation>
        <location evidence="3">Secreted</location>
    </subcellularLocation>
</comment>
<evidence type="ECO:0000256" key="6">
    <source>
        <dbReference type="ARBA" id="ARBA00023136"/>
    </source>
</evidence>
<dbReference type="Proteomes" id="UP000605253">
    <property type="component" value="Unassembled WGS sequence"/>
</dbReference>
<reference evidence="9" key="2">
    <citation type="submission" date="2020-09" db="EMBL/GenBank/DDBJ databases">
        <authorList>
            <person name="Sun Q."/>
            <person name="Zhou Y."/>
        </authorList>
    </citation>
    <scope>NUCLEOTIDE SEQUENCE</scope>
    <source>
        <strain evidence="9">CGMCC 1.12181</strain>
    </source>
</reference>
<dbReference type="AlphaFoldDB" id="A0A917CVT4"/>
<dbReference type="SUPFAM" id="SSF51126">
    <property type="entry name" value="Pectin lyase-like"/>
    <property type="match status" value="1"/>
</dbReference>
<keyword evidence="10" id="KW-1185">Reference proteome</keyword>
<evidence type="ECO:0000256" key="4">
    <source>
        <dbReference type="ARBA" id="ARBA00022525"/>
    </source>
</evidence>